<protein>
    <submittedName>
        <fullName evidence="2">Uncharacterized protein</fullName>
    </submittedName>
</protein>
<feature type="compositionally biased region" description="Basic and acidic residues" evidence="1">
    <location>
        <begin position="1648"/>
        <end position="1694"/>
    </location>
</feature>
<feature type="compositionally biased region" description="Polar residues" evidence="1">
    <location>
        <begin position="1097"/>
        <end position="1109"/>
    </location>
</feature>
<feature type="compositionally biased region" description="Basic and acidic residues" evidence="1">
    <location>
        <begin position="965"/>
        <end position="978"/>
    </location>
</feature>
<feature type="region of interest" description="Disordered" evidence="1">
    <location>
        <begin position="2624"/>
        <end position="2698"/>
    </location>
</feature>
<feature type="compositionally biased region" description="Low complexity" evidence="1">
    <location>
        <begin position="2082"/>
        <end position="2092"/>
    </location>
</feature>
<feature type="region of interest" description="Disordered" evidence="1">
    <location>
        <begin position="3626"/>
        <end position="3674"/>
    </location>
</feature>
<feature type="compositionally biased region" description="Basic and acidic residues" evidence="1">
    <location>
        <begin position="2344"/>
        <end position="2361"/>
    </location>
</feature>
<feature type="compositionally biased region" description="Basic and acidic residues" evidence="1">
    <location>
        <begin position="2116"/>
        <end position="2146"/>
    </location>
</feature>
<feature type="compositionally biased region" description="Low complexity" evidence="1">
    <location>
        <begin position="1535"/>
        <end position="1549"/>
    </location>
</feature>
<feature type="compositionally biased region" description="Polar residues" evidence="1">
    <location>
        <begin position="950"/>
        <end position="963"/>
    </location>
</feature>
<feature type="compositionally biased region" description="Basic and acidic residues" evidence="1">
    <location>
        <begin position="379"/>
        <end position="394"/>
    </location>
</feature>
<feature type="compositionally biased region" description="Basic and acidic residues" evidence="1">
    <location>
        <begin position="2399"/>
        <end position="2408"/>
    </location>
</feature>
<feature type="compositionally biased region" description="Basic and acidic residues" evidence="1">
    <location>
        <begin position="1729"/>
        <end position="1739"/>
    </location>
</feature>
<reference evidence="3" key="1">
    <citation type="submission" date="2014-03" db="EMBL/GenBank/DDBJ databases">
        <authorList>
            <person name="Aksoy S."/>
            <person name="Warren W."/>
            <person name="Wilson R.K."/>
        </authorList>
    </citation>
    <scope>NUCLEOTIDE SEQUENCE [LARGE SCALE GENOMIC DNA]</scope>
    <source>
        <strain evidence="3">IAEA</strain>
    </source>
</reference>
<feature type="region of interest" description="Disordered" evidence="1">
    <location>
        <begin position="902"/>
        <end position="978"/>
    </location>
</feature>
<feature type="compositionally biased region" description="Polar residues" evidence="1">
    <location>
        <begin position="652"/>
        <end position="669"/>
    </location>
</feature>
<feature type="compositionally biased region" description="Polar residues" evidence="1">
    <location>
        <begin position="1295"/>
        <end position="1306"/>
    </location>
</feature>
<evidence type="ECO:0000313" key="2">
    <source>
        <dbReference type="EnsemblMetazoa" id="GPAI001175-PA"/>
    </source>
</evidence>
<feature type="compositionally biased region" description="Polar residues" evidence="1">
    <location>
        <begin position="1803"/>
        <end position="1817"/>
    </location>
</feature>
<feature type="compositionally biased region" description="Low complexity" evidence="1">
    <location>
        <begin position="3102"/>
        <end position="3111"/>
    </location>
</feature>
<dbReference type="VEuPathDB" id="VectorBase:GPAI001175"/>
<accession>A0A1A9Z1V7</accession>
<feature type="compositionally biased region" description="Basic and acidic residues" evidence="1">
    <location>
        <begin position="1755"/>
        <end position="1777"/>
    </location>
</feature>
<feature type="compositionally biased region" description="Basic and acidic residues" evidence="1">
    <location>
        <begin position="679"/>
        <end position="691"/>
    </location>
</feature>
<reference evidence="2" key="2">
    <citation type="submission" date="2020-05" db="UniProtKB">
        <authorList>
            <consortium name="EnsemblMetazoa"/>
        </authorList>
    </citation>
    <scope>IDENTIFICATION</scope>
    <source>
        <strain evidence="2">IAEA</strain>
    </source>
</reference>
<feature type="compositionally biased region" description="Basic and acidic residues" evidence="1">
    <location>
        <begin position="1192"/>
        <end position="1241"/>
    </location>
</feature>
<feature type="region of interest" description="Disordered" evidence="1">
    <location>
        <begin position="2003"/>
        <end position="2156"/>
    </location>
</feature>
<feature type="compositionally biased region" description="Basic and acidic residues" evidence="1">
    <location>
        <begin position="1899"/>
        <end position="1926"/>
    </location>
</feature>
<dbReference type="EnsemblMetazoa" id="GPAI001175-RA">
    <property type="protein sequence ID" value="GPAI001175-PA"/>
    <property type="gene ID" value="GPAI001175"/>
</dbReference>
<feature type="compositionally biased region" description="Basic and acidic residues" evidence="1">
    <location>
        <begin position="1480"/>
        <end position="1516"/>
    </location>
</feature>
<dbReference type="STRING" id="7398.A0A1A9Z1V7"/>
<feature type="region of interest" description="Disordered" evidence="1">
    <location>
        <begin position="134"/>
        <end position="212"/>
    </location>
</feature>
<feature type="compositionally biased region" description="Basic and acidic residues" evidence="1">
    <location>
        <begin position="2003"/>
        <end position="2066"/>
    </location>
</feature>
<feature type="compositionally biased region" description="Basic residues" evidence="1">
    <location>
        <begin position="1358"/>
        <end position="1368"/>
    </location>
</feature>
<evidence type="ECO:0000256" key="1">
    <source>
        <dbReference type="SAM" id="MobiDB-lite"/>
    </source>
</evidence>
<feature type="compositionally biased region" description="Polar residues" evidence="1">
    <location>
        <begin position="1276"/>
        <end position="1285"/>
    </location>
</feature>
<feature type="compositionally biased region" description="Polar residues" evidence="1">
    <location>
        <begin position="305"/>
        <end position="325"/>
    </location>
</feature>
<evidence type="ECO:0000313" key="3">
    <source>
        <dbReference type="Proteomes" id="UP000092445"/>
    </source>
</evidence>
<feature type="region of interest" description="Disordered" evidence="1">
    <location>
        <begin position="1060"/>
        <end position="1307"/>
    </location>
</feature>
<dbReference type="Proteomes" id="UP000092445">
    <property type="component" value="Unassembled WGS sequence"/>
</dbReference>
<keyword evidence="3" id="KW-1185">Reference proteome</keyword>
<feature type="compositionally biased region" description="Polar residues" evidence="1">
    <location>
        <begin position="2656"/>
        <end position="2671"/>
    </location>
</feature>
<feature type="compositionally biased region" description="Polar residues" evidence="1">
    <location>
        <begin position="3112"/>
        <end position="3129"/>
    </location>
</feature>
<feature type="compositionally biased region" description="Basic and acidic residues" evidence="1">
    <location>
        <begin position="1523"/>
        <end position="1533"/>
    </location>
</feature>
<feature type="compositionally biased region" description="Basic and acidic residues" evidence="1">
    <location>
        <begin position="1346"/>
        <end position="1357"/>
    </location>
</feature>
<feature type="compositionally biased region" description="Low complexity" evidence="1">
    <location>
        <begin position="1780"/>
        <end position="1790"/>
    </location>
</feature>
<feature type="compositionally biased region" description="Polar residues" evidence="1">
    <location>
        <begin position="1745"/>
        <end position="1754"/>
    </location>
</feature>
<feature type="compositionally biased region" description="Basic and acidic residues" evidence="1">
    <location>
        <begin position="1444"/>
        <end position="1464"/>
    </location>
</feature>
<feature type="region of interest" description="Disordered" evidence="1">
    <location>
        <begin position="1346"/>
        <end position="1927"/>
    </location>
</feature>
<proteinExistence type="predicted"/>
<feature type="compositionally biased region" description="Basic and acidic residues" evidence="1">
    <location>
        <begin position="1075"/>
        <end position="1092"/>
    </location>
</feature>
<feature type="compositionally biased region" description="Polar residues" evidence="1">
    <location>
        <begin position="736"/>
        <end position="753"/>
    </location>
</feature>
<feature type="compositionally biased region" description="Low complexity" evidence="1">
    <location>
        <begin position="183"/>
        <end position="192"/>
    </location>
</feature>
<feature type="compositionally biased region" description="Basic and acidic residues" evidence="1">
    <location>
        <begin position="593"/>
        <end position="628"/>
    </location>
</feature>
<feature type="compositionally biased region" description="Basic and acidic residues" evidence="1">
    <location>
        <begin position="1550"/>
        <end position="1578"/>
    </location>
</feature>
<feature type="compositionally biased region" description="Polar residues" evidence="1">
    <location>
        <begin position="1171"/>
        <end position="1180"/>
    </location>
</feature>
<feature type="compositionally biased region" description="Polar residues" evidence="1">
    <location>
        <begin position="2283"/>
        <end position="2298"/>
    </location>
</feature>
<feature type="compositionally biased region" description="Basic and acidic residues" evidence="1">
    <location>
        <begin position="716"/>
        <end position="729"/>
    </location>
</feature>
<feature type="compositionally biased region" description="Basic and acidic residues" evidence="1">
    <location>
        <begin position="1791"/>
        <end position="1802"/>
    </location>
</feature>
<feature type="compositionally biased region" description="Basic and acidic residues" evidence="1">
    <location>
        <begin position="2256"/>
        <end position="2266"/>
    </location>
</feature>
<feature type="compositionally biased region" description="Low complexity" evidence="1">
    <location>
        <begin position="3626"/>
        <end position="3641"/>
    </location>
</feature>
<feature type="region of interest" description="Disordered" evidence="1">
    <location>
        <begin position="2319"/>
        <end position="2439"/>
    </location>
</feature>
<feature type="compositionally biased region" description="Low complexity" evidence="1">
    <location>
        <begin position="2679"/>
        <end position="2688"/>
    </location>
</feature>
<feature type="compositionally biased region" description="Polar residues" evidence="1">
    <location>
        <begin position="1060"/>
        <end position="1074"/>
    </location>
</feature>
<feature type="compositionally biased region" description="Basic and acidic residues" evidence="1">
    <location>
        <begin position="1857"/>
        <end position="1884"/>
    </location>
</feature>
<feature type="compositionally biased region" description="Basic and acidic residues" evidence="1">
    <location>
        <begin position="1601"/>
        <end position="1620"/>
    </location>
</feature>
<feature type="compositionally biased region" description="Basic and acidic residues" evidence="1">
    <location>
        <begin position="1382"/>
        <end position="1392"/>
    </location>
</feature>
<feature type="region of interest" description="Disordered" evidence="1">
    <location>
        <begin position="591"/>
        <end position="801"/>
    </location>
</feature>
<feature type="compositionally biased region" description="Low complexity" evidence="1">
    <location>
        <begin position="340"/>
        <end position="352"/>
    </location>
</feature>
<feature type="region of interest" description="Disordered" evidence="1">
    <location>
        <begin position="3102"/>
        <end position="3129"/>
    </location>
</feature>
<feature type="compositionally biased region" description="Polar residues" evidence="1">
    <location>
        <begin position="1888"/>
        <end position="1897"/>
    </location>
</feature>
<feature type="compositionally biased region" description="Basic and acidic residues" evidence="1">
    <location>
        <begin position="929"/>
        <end position="946"/>
    </location>
</feature>
<name>A0A1A9Z1V7_GLOPL</name>
<feature type="compositionally biased region" description="Low complexity" evidence="1">
    <location>
        <begin position="140"/>
        <end position="157"/>
    </location>
</feature>
<feature type="compositionally biased region" description="Polar residues" evidence="1">
    <location>
        <begin position="1631"/>
        <end position="1642"/>
    </location>
</feature>
<feature type="compositionally biased region" description="Basic and acidic residues" evidence="1">
    <location>
        <begin position="1145"/>
        <end position="1156"/>
    </location>
</feature>
<feature type="region of interest" description="Disordered" evidence="1">
    <location>
        <begin position="295"/>
        <end position="401"/>
    </location>
</feature>
<feature type="compositionally biased region" description="Basic and acidic residues" evidence="1">
    <location>
        <begin position="1407"/>
        <end position="1437"/>
    </location>
</feature>
<feature type="region of interest" description="Disordered" evidence="1">
    <location>
        <begin position="3540"/>
        <end position="3563"/>
    </location>
</feature>
<feature type="compositionally biased region" description="Basic and acidic residues" evidence="1">
    <location>
        <begin position="1712"/>
        <end position="1722"/>
    </location>
</feature>
<organism evidence="2 3">
    <name type="scientific">Glossina pallidipes</name>
    <name type="common">Tsetse fly</name>
    <dbReference type="NCBI Taxonomy" id="7398"/>
    <lineage>
        <taxon>Eukaryota</taxon>
        <taxon>Metazoa</taxon>
        <taxon>Ecdysozoa</taxon>
        <taxon>Arthropoda</taxon>
        <taxon>Hexapoda</taxon>
        <taxon>Insecta</taxon>
        <taxon>Pterygota</taxon>
        <taxon>Neoptera</taxon>
        <taxon>Endopterygota</taxon>
        <taxon>Diptera</taxon>
        <taxon>Brachycera</taxon>
        <taxon>Muscomorpha</taxon>
        <taxon>Hippoboscoidea</taxon>
        <taxon>Glossinidae</taxon>
        <taxon>Glossina</taxon>
    </lineage>
</organism>
<sequence length="3788" mass="417035">MEDIEYLEGYEDIVLPEISSCGDSFADKTVADTDPTVKVITTEKENYDDNDTSSSIDPDVFNYFFDVHSDDDTLPENKGELENNKYEEFVFFILILTVVHILNQKEDSMDSTDHLVKDLGEHITDELHLKSTISETSPVSQTMSTITSTPTSKTISKVVPSPSEAERSTIKNKRVVASKESSRSPSIKSKPSAVQNQQKQLKRIPKSSYESSLDSAVSVNTKAAGSDILITTKISVENRKRQNKPAATIVRPEKIINNDPAEDPLNLDNLSDVASDLYTISDISGETLYHTLSELDDDDDDDILGTNNTGPTGTEDFSSGSQITELSHDSDSIPSNLNVKTTKPSSTTSAPKDMPSTSASGVKAKPLKHPQVLYKAKKRNENLSDSRKSDRDAEADNNQTDDMNISTDLLAARTAKVIESLPTKAIIISDTILMPYTPNPGLKNNTGTNQTNTKENITGGKYKIKPIQVSITPIPDPGIKPPSNLISPSNNSNDSNLSTVDEMLEESYAEAMLKMKAQQEMGNLQDVGAELEVSCVDAAAVKKVEEKLKLGLKNVEERVLINKEDKRPIETVNTVETKSVDLMAGTKIIAKSKSSEESNEAKNRHISSDEKSEVNSKERKIESNKEKVVVSSTNGAAIKSKTAAKETTKSENNQQGNKTGSNVANSNATPKAEAVGESQLKEESCRKENEMKSNNAKSALAAISPTTSTLSAVENEFDKGAAEKRHEVESILPEPTVSSVSHTKQELKLTTSQRADEKGSNIAKPTTIGISPIFTIPKATTKEDAKESEKKKSETETKANAPIRSKISVKLKPATKIKIELANSKKGGVLESNLDKTATKNISETSTTSVFVRKEVIKVESGQKEKEAALLITKPKIVTDCQASEARKPSVKQVDIKIDKDQKGNELKSGSAKPIFTSKPQTPSKVKAAAKEVIKPGSIRNEDNNKSHNTKTSTAAQVSTKPKTATKDVTKIRPGHKDSEIQSKLSGLTSVNDKQITMKSILVPKIITEIGSSQKTQTKTATTCIAPVSTNPKTDIKEGEGDQKGKEVKLNIADAALGSVSQVSVNPKPTSQQVDKSDSNQKQKEMEAKEAKTAIANKSQKPTNSSPTKAKTIKVETGGKGSDAEKCIKNANASAANNFENSKLAPKEKAPKENETKANIADTKLAEQEEYLTNTATTSAKEVKLKVMSSINRDKNLKRSEIDEQQRQKDNDGESDRSLSIEESKPKEGGIIKDPKSEKKNLTAKSKKKTIMPEGETTECLKTSTLPSNEKIETSPIDNSKSISNETDEKKTFEDQNPSVSCSATPNIPAKNLVEQCPAKEEKNISAENENIEAELNDLQAIIEQSKLEISEPEKSPKARSRKRRFRNLRTPEVPTSEDELKDTLNDFKGFEGFDEDLDGNQSSLKNKIERQKDDERSGYKKEQIGAKLDARKETHMEPQGMSRQKDIEKCQASEQSKATDKFKNKAQKGSPIRLTDPPAIEHSEQISNDDKNLDAKFENLCESKSQRERHSKEANKVLPVESKIKSDKKDVGRSTPSIVKDSKSSSFSDSHRTPTRRDKKLANDSKRSVTNSPEHKPTALQENKPSVKMGESEVPSLKNRKNDKDKKLIRDINLEDEKNSSVGVIDFKTSKNVAENETNLNLIKPANVKETKVDIRKANDVSRKDDKRNSKELKNSKDSRSSTEGSKDRKDIKLSTGTSSPPSTPSKQKPNFKDNERKDPMDSSSSREFSKDRKDVKLIKQMSFPVSTSSIQKSDFKESCSLREPLKESKDGKPTREASSVSDSFNSQDSLKERRYSKPTKDMSSGISTPSRLKSNVKNKETISTKDSCSSRESSKEHKDGKNTTDIFSTTNTRVKNKDTRSSKDSCSSRESSKERKDSKIVKEMFSPTSITSKQKSNLKDNETRSPKDSCGIRDSSNDRKDSKLMNEAFIPASTQQKYNFKNKEIKSSKDFRSSRELTKEIKDGKAANDTFMLVRTSSKEKLDNASVTDLKGSKNIMISKDLAESKDTSVKSNKDVCRTKSLSRESSLDSKSSEKQKTSRSSRDSSRDSRDDKVLLNSPKEIKAHFRGSSKEIFSPPKIKSVTTKSVTTSEPISLTRVEKETVQSVKSNANENKTNEKSKEKSVNKEEYSCSGKSDSKAIEKRVPTSNNIEESNMKVREISSGKRAFIASTENEEKIEKRKIIKSNTIEKIQEKAKEADASQQQAAPNLKSEEKIAEILVEKPEETAKDSAIVYNAKIKEKSKEKTAKCNTVEKSIHDGKEKAILHNSNDTSQEANDKKSNFPTTLQKSSPDNTTAVRKLSSDKLTIVYRSSPNNCQVVRKSSSKDNNCDVLDEASTKAPRILRDRSKGEQKAKQEELPKTSSVNDKSSPLAMEVSKVSKTKDTCSETNNPLPALEEQNKSSDELSKYLNTHKYLSSPTNSTSSQNSDTRRAATPSVNEIYLRRTLRKRGAESPFIEKDEAKRLFKEPQVQKKGAKTSKQEEASIIFSSPVISLVQNKRNLRSPNIEAGKDDLPPNAKKPKLDLTRKSLRSRKVVAEESEELETKVSAQNTIKKVKVEVKSLPFRQENKDQTVERQLNKSLTDTRIKSTVSSPKENVKEKEKKFLDKLFSISPEEKNTEIHIEKVETDVNDTETNNTQSTSYRKSLRSEDAVKLQNNSKSEEITPNLSNKCIRETGSTSPSPSKKTNLSDKSPSTSVMTFTEWLQTQKKTTAAENDKQKITVYPVASEISCSSSQGVQVLSAKISTDKINKAAIVRKNKRGYQKFWCRRKISQKSSAIIAAEAELDKSTVNSVERSSNSTPKFRIKRSETETLMDSWSKKMKESLLNADSPFEKRQRSILHKSSLAATTLGKLNKLPVFKETPIIEEKPKSIAESSKQQQKVQKALTSNTKLLPSSASTSTVENTVFPKPQVFVPLDGKDKKLNTYEFTKRKEKSVNLPVTPKSDIEFKIPQKKLGVIVKDKHKLPIRRLVVRINRSIVRRYLQTSNQNESTKIGKVFKEPNLLAKEMKAHKTIKSGVWTNSHGRIALSSSLPKTKSSSSSSIVSKTQSISNVSHVPLVTNNPQTGLRIGAVISRGNLMTITPRQAPATQVIAQSSANNTITSNTTNSAGSQQSDSNPSGLLPPTISSVLHTPATTPTDVLSKTVEKATCTQVKSSPQANEDDAFVAVQPKHEIEDDALPALPDTQTLMARAHSITAAAVSAMNSSFTGINGQQPANIRLLNNSETESYQNSFVPSFGVTPPLLDAKGTRLYSFLHPVKYNRNHGSVLLDYCCPYLDGNMPAIDPTRMHTQIHTPIREIPAYIVLTTKVITRAELESNCSTVPDVVRQKAEKLRNSALIGSNQQTGFTNTTTLSAASSTLTANAILSPAINTSASTSSTLSANAILSPTINALARHLPRTTTITPKIRAAITSQESNLLHGSSSVTCTVPSVAQQQKEQQQDSDPHRSMNLSNFKRLDALIKKFVKPFDQLTIADRHRVIESLLTTCKFQSKDLENTIMLIEEYFKQILQLNSVSSAISTVPSNTSVQTSATDLLSTNASSPLQDISDSPLATATGTKQKSLNYETPRKTIQFHDGVPIYDTEKNIIGYQLQTVPPPVANMPAYTKSTMSTRAGNIMSTGNVPPTTFPSTSTVHSPHSTNRTGSLTQKRAAKSSKRPSQESLPMFYATPPRRASTPITKAAKMIATATIGKTTTTTTMTGGVRKFPSSPNTGITLTSSILPMPSSETVNIIAKATVSRKTRKSTATSKFTVLSKTRNSDESEFIPLGDNHRTLVKHEENIEDLADL</sequence>
<feature type="compositionally biased region" description="Low complexity" evidence="1">
    <location>
        <begin position="2418"/>
        <end position="2429"/>
    </location>
</feature>
<feature type="compositionally biased region" description="Polar residues" evidence="1">
    <location>
        <begin position="1845"/>
        <end position="1855"/>
    </location>
</feature>
<feature type="compositionally biased region" description="Basic and acidic residues" evidence="1">
    <location>
        <begin position="780"/>
        <end position="797"/>
    </location>
</feature>
<feature type="compositionally biased region" description="Basic and acidic residues" evidence="1">
    <location>
        <begin position="1819"/>
        <end position="1844"/>
    </location>
</feature>
<feature type="region of interest" description="Disordered" evidence="1">
    <location>
        <begin position="2245"/>
        <end position="2299"/>
    </location>
</feature>